<evidence type="ECO:0000256" key="1">
    <source>
        <dbReference type="SAM" id="Coils"/>
    </source>
</evidence>
<feature type="region of interest" description="Disordered" evidence="2">
    <location>
        <begin position="215"/>
        <end position="259"/>
    </location>
</feature>
<dbReference type="GO" id="GO:0005643">
    <property type="term" value="C:nuclear pore"/>
    <property type="evidence" value="ECO:0007669"/>
    <property type="project" value="TreeGrafter"/>
</dbReference>
<feature type="coiled-coil region" evidence="1">
    <location>
        <begin position="2"/>
        <end position="33"/>
    </location>
</feature>
<feature type="region of interest" description="Disordered" evidence="2">
    <location>
        <begin position="265"/>
        <end position="284"/>
    </location>
</feature>
<name>A0AAD5S4N0_9FUNG</name>
<organism evidence="3 4">
    <name type="scientific">Rhizophlyctis rosea</name>
    <dbReference type="NCBI Taxonomy" id="64517"/>
    <lineage>
        <taxon>Eukaryota</taxon>
        <taxon>Fungi</taxon>
        <taxon>Fungi incertae sedis</taxon>
        <taxon>Chytridiomycota</taxon>
        <taxon>Chytridiomycota incertae sedis</taxon>
        <taxon>Chytridiomycetes</taxon>
        <taxon>Rhizophlyctidales</taxon>
        <taxon>Rhizophlyctidaceae</taxon>
        <taxon>Rhizophlyctis</taxon>
    </lineage>
</organism>
<dbReference type="AlphaFoldDB" id="A0AAD5S4N0"/>
<dbReference type="PANTHER" id="PTHR18898:SF2">
    <property type="entry name" value="NUCLEOPROTEIN TPR"/>
    <property type="match status" value="1"/>
</dbReference>
<evidence type="ECO:0000256" key="2">
    <source>
        <dbReference type="SAM" id="MobiDB-lite"/>
    </source>
</evidence>
<feature type="compositionally biased region" description="Low complexity" evidence="2">
    <location>
        <begin position="339"/>
        <end position="349"/>
    </location>
</feature>
<dbReference type="EMBL" id="JADGJD010001709">
    <property type="protein sequence ID" value="KAJ3038653.1"/>
    <property type="molecule type" value="Genomic_DNA"/>
</dbReference>
<gene>
    <name evidence="3" type="ORF">HK097_003096</name>
</gene>
<accession>A0AAD5S4N0</accession>
<proteinExistence type="predicted"/>
<reference evidence="3" key="1">
    <citation type="submission" date="2020-05" db="EMBL/GenBank/DDBJ databases">
        <title>Phylogenomic resolution of chytrid fungi.</title>
        <authorList>
            <person name="Stajich J.E."/>
            <person name="Amses K."/>
            <person name="Simmons R."/>
            <person name="Seto K."/>
            <person name="Myers J."/>
            <person name="Bonds A."/>
            <person name="Quandt C.A."/>
            <person name="Barry K."/>
            <person name="Liu P."/>
            <person name="Grigoriev I."/>
            <person name="Longcore J.E."/>
            <person name="James T.Y."/>
        </authorList>
    </citation>
    <scope>NUCLEOTIDE SEQUENCE</scope>
    <source>
        <strain evidence="3">JEL0318</strain>
    </source>
</reference>
<dbReference type="GO" id="GO:0006406">
    <property type="term" value="P:mRNA export from nucleus"/>
    <property type="evidence" value="ECO:0007669"/>
    <property type="project" value="TreeGrafter"/>
</dbReference>
<dbReference type="PANTHER" id="PTHR18898">
    <property type="entry name" value="NUCLEOPROTEIN TPR-RELATED"/>
    <property type="match status" value="1"/>
</dbReference>
<keyword evidence="4" id="KW-1185">Reference proteome</keyword>
<evidence type="ECO:0000313" key="4">
    <source>
        <dbReference type="Proteomes" id="UP001212841"/>
    </source>
</evidence>
<feature type="compositionally biased region" description="Pro residues" evidence="2">
    <location>
        <begin position="239"/>
        <end position="250"/>
    </location>
</feature>
<dbReference type="Proteomes" id="UP001212841">
    <property type="component" value="Unassembled WGS sequence"/>
</dbReference>
<feature type="coiled-coil region" evidence="1">
    <location>
        <begin position="77"/>
        <end position="181"/>
    </location>
</feature>
<feature type="compositionally biased region" description="Low complexity" evidence="2">
    <location>
        <begin position="312"/>
        <end position="331"/>
    </location>
</feature>
<feature type="compositionally biased region" description="Pro residues" evidence="2">
    <location>
        <begin position="222"/>
        <end position="231"/>
    </location>
</feature>
<feature type="region of interest" description="Disordered" evidence="2">
    <location>
        <begin position="292"/>
        <end position="349"/>
    </location>
</feature>
<dbReference type="GO" id="GO:0017056">
    <property type="term" value="F:structural constituent of nuclear pore"/>
    <property type="evidence" value="ECO:0007669"/>
    <property type="project" value="TreeGrafter"/>
</dbReference>
<evidence type="ECO:0000313" key="3">
    <source>
        <dbReference type="EMBL" id="KAJ3038653.1"/>
    </source>
</evidence>
<sequence>MIKLLESANTELQKRYEREVKEAQDAHANTEKILRTKTEAAITERTAWKERAFTYLSKLEPAEIGQSVWQSISSENVSKRIEEGEEYERQLQDLQQALNDLQTRHESVLAVHATLQTQADHDQSELADLKLRYRAMEDNLTEMKDKLRYKDDCIKRLETKIKRNDENIAMIEMKVQRVERKAGRLARGAAFDVEKAKNGIIKNIVCYLSSRTASSLNASQQPSPPSNPQPPQQTSATETPPPPSPPPSSPPQSSTSTTIDQIATSTSIGENSTSIPTDESSTSITITESASTTIADRTHIHSPTPQPPAASPPSTSINNSTSIPPNQEPHTSPQPPSAPSSSSTPAHSSLRIVRNKWRLPAAQVGGVIGHGVVIRSLEDKYHVDLHFNSVAKGRWRYLSITGRDGDAAAVAAEIGANYAPQMSYYQKLDPPPAWQYRQK</sequence>
<comment type="caution">
    <text evidence="3">The sequence shown here is derived from an EMBL/GenBank/DDBJ whole genome shotgun (WGS) entry which is preliminary data.</text>
</comment>
<keyword evidence="1" id="KW-0175">Coiled coil</keyword>
<protein>
    <submittedName>
        <fullName evidence="3">Uncharacterized protein</fullName>
    </submittedName>
</protein>